<protein>
    <submittedName>
        <fullName evidence="3">UBA-like protein</fullName>
    </submittedName>
</protein>
<gene>
    <name evidence="3" type="ORF">PPERSA_07140</name>
</gene>
<dbReference type="InterPro" id="IPR036339">
    <property type="entry name" value="PUB-like_dom_sf"/>
</dbReference>
<feature type="region of interest" description="Disordered" evidence="1">
    <location>
        <begin position="49"/>
        <end position="105"/>
    </location>
</feature>
<evidence type="ECO:0000256" key="1">
    <source>
        <dbReference type="SAM" id="MobiDB-lite"/>
    </source>
</evidence>
<dbReference type="OMA" id="CANAKDH"/>
<feature type="compositionally biased region" description="Basic and acidic residues" evidence="1">
    <location>
        <begin position="182"/>
        <end position="200"/>
    </location>
</feature>
<feature type="compositionally biased region" description="Basic and acidic residues" evidence="1">
    <location>
        <begin position="71"/>
        <end position="99"/>
    </location>
</feature>
<dbReference type="PROSITE" id="PS50030">
    <property type="entry name" value="UBA"/>
    <property type="match status" value="1"/>
</dbReference>
<dbReference type="SUPFAM" id="SSF143503">
    <property type="entry name" value="PUG domain-like"/>
    <property type="match status" value="1"/>
</dbReference>
<dbReference type="Gene3D" id="1.20.58.2190">
    <property type="match status" value="1"/>
</dbReference>
<dbReference type="SMART" id="SM00165">
    <property type="entry name" value="UBA"/>
    <property type="match status" value="2"/>
</dbReference>
<name>A0A0V0QXU0_PSEPJ</name>
<dbReference type="PANTHER" id="PTHR46713:SF1">
    <property type="entry name" value="F13M7.16 PROTEIN"/>
    <property type="match status" value="1"/>
</dbReference>
<dbReference type="InterPro" id="IPR018997">
    <property type="entry name" value="PUB_domain"/>
</dbReference>
<dbReference type="InterPro" id="IPR015940">
    <property type="entry name" value="UBA"/>
</dbReference>
<sequence>MEQELPNVVKQLIEMGFPQEQSLYAYNHASQKEDIANVIEYLQNNEKQIQEALKSQPQTQKNEQQQQNQNQEKKEDQQQQQENKMEEEKSEEKQEEENLKPISDMVDQTMAQQLQEMGHTKIVAEKALFMTQNKKSVQAALDWIEEHKEDEDFNEELFIAGGIKKSNLTPEEARIRAKEMQAELRKKREEQEEKDEFEREKRRREMGKNMQDQAQLLKEAQRKREVEQQVKERKKFEEEKKRMEEQLDRDYIERFGMEKFKKWKADKIGKEKEKTQLQKVEDCIKSTVTAHPQKIFPDKAMTTLKTIGLYIGNIIKNPDEEKFRKINTGNNAFQKRVADSFGGQATLENCGFQLNSEGFLVLQNPDIQFLKDVQGLLEKHQKTI</sequence>
<evidence type="ECO:0000313" key="4">
    <source>
        <dbReference type="Proteomes" id="UP000054937"/>
    </source>
</evidence>
<keyword evidence="4" id="KW-1185">Reference proteome</keyword>
<reference evidence="3 4" key="1">
    <citation type="journal article" date="2015" name="Sci. Rep.">
        <title>Genome of the facultative scuticociliatosis pathogen Pseudocohnilembus persalinus provides insight into its virulence through horizontal gene transfer.</title>
        <authorList>
            <person name="Xiong J."/>
            <person name="Wang G."/>
            <person name="Cheng J."/>
            <person name="Tian M."/>
            <person name="Pan X."/>
            <person name="Warren A."/>
            <person name="Jiang C."/>
            <person name="Yuan D."/>
            <person name="Miao W."/>
        </authorList>
    </citation>
    <scope>NUCLEOTIDE SEQUENCE [LARGE SCALE GENOMIC DNA]</scope>
    <source>
        <strain evidence="3">36N120E</strain>
    </source>
</reference>
<dbReference type="Pfam" id="PF22562">
    <property type="entry name" value="UBA_7"/>
    <property type="match status" value="1"/>
</dbReference>
<comment type="caution">
    <text evidence="3">The sequence shown here is derived from an EMBL/GenBank/DDBJ whole genome shotgun (WGS) entry which is preliminary data.</text>
</comment>
<evidence type="ECO:0000313" key="3">
    <source>
        <dbReference type="EMBL" id="KRX06977.1"/>
    </source>
</evidence>
<organism evidence="3 4">
    <name type="scientific">Pseudocohnilembus persalinus</name>
    <name type="common">Ciliate</name>
    <dbReference type="NCBI Taxonomy" id="266149"/>
    <lineage>
        <taxon>Eukaryota</taxon>
        <taxon>Sar</taxon>
        <taxon>Alveolata</taxon>
        <taxon>Ciliophora</taxon>
        <taxon>Intramacronucleata</taxon>
        <taxon>Oligohymenophorea</taxon>
        <taxon>Scuticociliatia</taxon>
        <taxon>Philasterida</taxon>
        <taxon>Pseudocohnilembidae</taxon>
        <taxon>Pseudocohnilembus</taxon>
    </lineage>
</organism>
<dbReference type="EMBL" id="LDAU01000090">
    <property type="protein sequence ID" value="KRX06977.1"/>
    <property type="molecule type" value="Genomic_DNA"/>
</dbReference>
<dbReference type="Proteomes" id="UP000054937">
    <property type="component" value="Unassembled WGS sequence"/>
</dbReference>
<evidence type="ECO:0000259" key="2">
    <source>
        <dbReference type="PROSITE" id="PS50030"/>
    </source>
</evidence>
<dbReference type="PANTHER" id="PTHR46713">
    <property type="entry name" value="F13M7.16 PROTEIN"/>
    <property type="match status" value="1"/>
</dbReference>
<feature type="compositionally biased region" description="Low complexity" evidence="1">
    <location>
        <begin position="56"/>
        <end position="70"/>
    </location>
</feature>
<dbReference type="OrthoDB" id="336240at2759"/>
<accession>A0A0V0QXU0</accession>
<feature type="region of interest" description="Disordered" evidence="1">
    <location>
        <begin position="182"/>
        <end position="224"/>
    </location>
</feature>
<dbReference type="AlphaFoldDB" id="A0A0V0QXU0"/>
<dbReference type="InterPro" id="IPR009060">
    <property type="entry name" value="UBA-like_sf"/>
</dbReference>
<proteinExistence type="predicted"/>
<dbReference type="Pfam" id="PF09409">
    <property type="entry name" value="PUB"/>
    <property type="match status" value="1"/>
</dbReference>
<dbReference type="SUPFAM" id="SSF46934">
    <property type="entry name" value="UBA-like"/>
    <property type="match status" value="2"/>
</dbReference>
<dbReference type="InParanoid" id="A0A0V0QXU0"/>
<dbReference type="SMART" id="SM00580">
    <property type="entry name" value="PUG"/>
    <property type="match status" value="1"/>
</dbReference>
<dbReference type="Gene3D" id="1.10.8.10">
    <property type="entry name" value="DNA helicase RuvA subunit, C-terminal domain"/>
    <property type="match status" value="2"/>
</dbReference>
<dbReference type="CDD" id="cd09212">
    <property type="entry name" value="PUB"/>
    <property type="match status" value="1"/>
</dbReference>
<feature type="domain" description="UBA" evidence="2">
    <location>
        <begin position="1"/>
        <end position="45"/>
    </location>
</feature>